<name>A0A3E2HL33_SCYLI</name>
<feature type="signal peptide" evidence="1">
    <location>
        <begin position="1"/>
        <end position="20"/>
    </location>
</feature>
<keyword evidence="3" id="KW-1185">Reference proteome</keyword>
<sequence length="118" mass="13053">MRFSLSSISILLLCVGFAAADTLKVLLFTNACSTLSQEFTVGNLNECHNADPFDSVEMSDIAQSFFNRDLRVIFYSEPNCQGTRLDTELTNAHFCRDTQGTPLANTKLASFMVGLQPF</sequence>
<dbReference type="EMBL" id="NCSJ02000025">
    <property type="protein sequence ID" value="RFU34096.1"/>
    <property type="molecule type" value="Genomic_DNA"/>
</dbReference>
<protein>
    <submittedName>
        <fullName evidence="2">Uncharacterized protein</fullName>
    </submittedName>
</protein>
<dbReference type="AlphaFoldDB" id="A0A3E2HL33"/>
<accession>A0A3E2HL33</accession>
<organism evidence="2 3">
    <name type="scientific">Scytalidium lignicola</name>
    <name type="common">Hyphomycete</name>
    <dbReference type="NCBI Taxonomy" id="5539"/>
    <lineage>
        <taxon>Eukaryota</taxon>
        <taxon>Fungi</taxon>
        <taxon>Dikarya</taxon>
        <taxon>Ascomycota</taxon>
        <taxon>Pezizomycotina</taxon>
        <taxon>Leotiomycetes</taxon>
        <taxon>Leotiomycetes incertae sedis</taxon>
        <taxon>Scytalidium</taxon>
    </lineage>
</organism>
<evidence type="ECO:0000256" key="1">
    <source>
        <dbReference type="SAM" id="SignalP"/>
    </source>
</evidence>
<gene>
    <name evidence="2" type="ORF">B7463_g2200</name>
</gene>
<dbReference type="OrthoDB" id="5397359at2759"/>
<evidence type="ECO:0000313" key="2">
    <source>
        <dbReference type="EMBL" id="RFU34096.1"/>
    </source>
</evidence>
<keyword evidence="1" id="KW-0732">Signal</keyword>
<dbReference type="OMA" id="YVQHNIA"/>
<proteinExistence type="predicted"/>
<comment type="caution">
    <text evidence="2">The sequence shown here is derived from an EMBL/GenBank/DDBJ whole genome shotgun (WGS) entry which is preliminary data.</text>
</comment>
<reference evidence="2 3" key="1">
    <citation type="submission" date="2018-05" db="EMBL/GenBank/DDBJ databases">
        <title>Draft genome sequence of Scytalidium lignicola DSM 105466, a ubiquitous saprotrophic fungus.</title>
        <authorList>
            <person name="Buettner E."/>
            <person name="Gebauer A.M."/>
            <person name="Hofrichter M."/>
            <person name="Liers C."/>
            <person name="Kellner H."/>
        </authorList>
    </citation>
    <scope>NUCLEOTIDE SEQUENCE [LARGE SCALE GENOMIC DNA]</scope>
    <source>
        <strain evidence="2 3">DSM 105466</strain>
    </source>
</reference>
<feature type="non-terminal residue" evidence="2">
    <location>
        <position position="118"/>
    </location>
</feature>
<evidence type="ECO:0000313" key="3">
    <source>
        <dbReference type="Proteomes" id="UP000258309"/>
    </source>
</evidence>
<feature type="chain" id="PRO_5017704179" evidence="1">
    <location>
        <begin position="21"/>
        <end position="118"/>
    </location>
</feature>
<feature type="non-terminal residue" evidence="2">
    <location>
        <position position="1"/>
    </location>
</feature>
<dbReference type="Proteomes" id="UP000258309">
    <property type="component" value="Unassembled WGS sequence"/>
</dbReference>